<dbReference type="InterPro" id="IPR036390">
    <property type="entry name" value="WH_DNA-bd_sf"/>
</dbReference>
<dbReference type="AlphaFoldDB" id="A0A3A5MAI1"/>
<sequence length="288" mass="30056">MAHSAPEPELTAQIVSPDPDERTRDRVLSAVLERGPVSAAELGDRLGFTPAAMRRHLDALSHDGLIEVKRVRSSATGAGRPARRYVLSRRGQTKMGNDYLDIAIAALSQLGEAAGPEAIEEFARIRFSGMEERYRPLVEAAGPDVEARARALAGALSTDGFVGSTKTVGLPQGRGARTAPHAIRSAMPSVQLCQGHCPIQGLASAFPAFCEQETGVFARLLGVDVRRLSTLAGGGHVCTTHIPLGRTTAAHAAPASPDAPGNAAQPAAPEAAPPSTPATLSIHQQGRP</sequence>
<evidence type="ECO:0000313" key="2">
    <source>
        <dbReference type="EMBL" id="RJT76522.1"/>
    </source>
</evidence>
<evidence type="ECO:0000313" key="3">
    <source>
        <dbReference type="Proteomes" id="UP000272560"/>
    </source>
</evidence>
<dbReference type="Gene3D" id="1.10.10.10">
    <property type="entry name" value="Winged helix-like DNA-binding domain superfamily/Winged helix DNA-binding domain"/>
    <property type="match status" value="1"/>
</dbReference>
<evidence type="ECO:0000256" key="1">
    <source>
        <dbReference type="SAM" id="MobiDB-lite"/>
    </source>
</evidence>
<dbReference type="Pfam" id="PF12840">
    <property type="entry name" value="HTH_20"/>
    <property type="match status" value="1"/>
</dbReference>
<dbReference type="OrthoDB" id="3375207at2"/>
<dbReference type="CDD" id="cd00090">
    <property type="entry name" value="HTH_ARSR"/>
    <property type="match status" value="1"/>
</dbReference>
<name>A0A3A5MAI1_9MICC</name>
<feature type="region of interest" description="Disordered" evidence="1">
    <location>
        <begin position="249"/>
        <end position="288"/>
    </location>
</feature>
<dbReference type="Proteomes" id="UP000272560">
    <property type="component" value="Unassembled WGS sequence"/>
</dbReference>
<dbReference type="SUPFAM" id="SSF46785">
    <property type="entry name" value="Winged helix' DNA-binding domain"/>
    <property type="match status" value="1"/>
</dbReference>
<keyword evidence="3" id="KW-1185">Reference proteome</keyword>
<dbReference type="InterPro" id="IPR036388">
    <property type="entry name" value="WH-like_DNA-bd_sf"/>
</dbReference>
<protein>
    <submittedName>
        <fullName evidence="2">MarR family transcriptional regulator</fullName>
    </submittedName>
</protein>
<comment type="caution">
    <text evidence="2">The sequence shown here is derived from an EMBL/GenBank/DDBJ whole genome shotgun (WGS) entry which is preliminary data.</text>
</comment>
<gene>
    <name evidence="2" type="ORF">D6T63_16450</name>
</gene>
<dbReference type="EMBL" id="QZVT01000011">
    <property type="protein sequence ID" value="RJT76522.1"/>
    <property type="molecule type" value="Genomic_DNA"/>
</dbReference>
<proteinExistence type="predicted"/>
<reference evidence="2 3" key="1">
    <citation type="submission" date="2018-09" db="EMBL/GenBank/DDBJ databases">
        <title>Novel species of Arthrobacter.</title>
        <authorList>
            <person name="Liu Q."/>
            <person name="Xin Y.-H."/>
        </authorList>
    </citation>
    <scope>NUCLEOTIDE SEQUENCE [LARGE SCALE GENOMIC DNA]</scope>
    <source>
        <strain evidence="2 3">Hz2</strain>
    </source>
</reference>
<dbReference type="InterPro" id="IPR011991">
    <property type="entry name" value="ArsR-like_HTH"/>
</dbReference>
<feature type="compositionally biased region" description="Low complexity" evidence="1">
    <location>
        <begin position="249"/>
        <end position="270"/>
    </location>
</feature>
<feature type="compositionally biased region" description="Polar residues" evidence="1">
    <location>
        <begin position="279"/>
        <end position="288"/>
    </location>
</feature>
<accession>A0A3A5MAI1</accession>
<feature type="region of interest" description="Disordered" evidence="1">
    <location>
        <begin position="1"/>
        <end position="23"/>
    </location>
</feature>
<organism evidence="2 3">
    <name type="scientific">Arthrobacter cheniae</name>
    <dbReference type="NCBI Taxonomy" id="1258888"/>
    <lineage>
        <taxon>Bacteria</taxon>
        <taxon>Bacillati</taxon>
        <taxon>Actinomycetota</taxon>
        <taxon>Actinomycetes</taxon>
        <taxon>Micrococcales</taxon>
        <taxon>Micrococcaceae</taxon>
        <taxon>Arthrobacter</taxon>
    </lineage>
</organism>